<proteinExistence type="predicted"/>
<dbReference type="Gene3D" id="2.60.120.10">
    <property type="entry name" value="Jelly Rolls"/>
    <property type="match status" value="1"/>
</dbReference>
<dbReference type="KEGG" id="htr:EPV75_04080"/>
<name>A0A410H1W7_9GAMM</name>
<dbReference type="PANTHER" id="PTHR43698">
    <property type="entry name" value="RIBD C-TERMINAL DOMAIN CONTAINING PROTEIN"/>
    <property type="match status" value="1"/>
</dbReference>
<organism evidence="4 5">
    <name type="scientific">Hydrogenovibrio thermophilus</name>
    <dbReference type="NCBI Taxonomy" id="265883"/>
    <lineage>
        <taxon>Bacteria</taxon>
        <taxon>Pseudomonadati</taxon>
        <taxon>Pseudomonadota</taxon>
        <taxon>Gammaproteobacteria</taxon>
        <taxon>Thiotrichales</taxon>
        <taxon>Piscirickettsiaceae</taxon>
        <taxon>Hydrogenovibrio</taxon>
    </lineage>
</organism>
<dbReference type="Proteomes" id="UP000285478">
    <property type="component" value="Chromosome"/>
</dbReference>
<dbReference type="SUPFAM" id="SSF69118">
    <property type="entry name" value="AhpD-like"/>
    <property type="match status" value="1"/>
</dbReference>
<accession>A0A410H1W7</accession>
<keyword evidence="1" id="KW-0732">Signal</keyword>
<dbReference type="EMBL" id="CP035033">
    <property type="protein sequence ID" value="QAB14909.1"/>
    <property type="molecule type" value="Genomic_DNA"/>
</dbReference>
<evidence type="ECO:0000259" key="3">
    <source>
        <dbReference type="Pfam" id="PF07883"/>
    </source>
</evidence>
<dbReference type="InterPro" id="IPR014710">
    <property type="entry name" value="RmlC-like_jellyroll"/>
</dbReference>
<reference evidence="4 5" key="1">
    <citation type="journal article" date="2018" name="Environ. Microbiol.">
        <title>Genomes of ubiquitous marine and hypersaline Hydrogenovibrio, Thiomicrorhabdus and Thiomicrospira spp. encode a diversity of mechanisms to sustain chemolithoautotrophy in heterogeneous environments.</title>
        <authorList>
            <person name="Scott K.M."/>
            <person name="Williams J."/>
            <person name="Porter C.M.B."/>
            <person name="Russel S."/>
            <person name="Harmer T.L."/>
            <person name="Paul J.H."/>
            <person name="Antonen K.M."/>
            <person name="Bridges M.K."/>
            <person name="Camper G.J."/>
            <person name="Campla C.K."/>
            <person name="Casella L.G."/>
            <person name="Chase E."/>
            <person name="Conrad J.W."/>
            <person name="Cruz M.C."/>
            <person name="Dunlap D.S."/>
            <person name="Duran L."/>
            <person name="Fahsbender E.M."/>
            <person name="Goldsmith D.B."/>
            <person name="Keeley R.F."/>
            <person name="Kondoff M.R."/>
            <person name="Kussy B.I."/>
            <person name="Lane M.K."/>
            <person name="Lawler S."/>
            <person name="Leigh B.A."/>
            <person name="Lewis C."/>
            <person name="Lostal L.M."/>
            <person name="Marking D."/>
            <person name="Mancera P.A."/>
            <person name="McClenthan E.C."/>
            <person name="McIntyre E.A."/>
            <person name="Mine J.A."/>
            <person name="Modi S."/>
            <person name="Moore B.D."/>
            <person name="Morgan W.A."/>
            <person name="Nelson K.M."/>
            <person name="Nguyen K.N."/>
            <person name="Ogburn N."/>
            <person name="Parrino D.G."/>
            <person name="Pedapudi A.D."/>
            <person name="Pelham R.P."/>
            <person name="Preece A.M."/>
            <person name="Rampersad E.A."/>
            <person name="Richardson J.C."/>
            <person name="Rodgers C.M."/>
            <person name="Schaffer B.L."/>
            <person name="Sheridan N.E."/>
            <person name="Solone M.R."/>
            <person name="Staley Z.R."/>
            <person name="Tabuchi M."/>
            <person name="Waide R.J."/>
            <person name="Wanjugi P.W."/>
            <person name="Young S."/>
            <person name="Clum A."/>
            <person name="Daum C."/>
            <person name="Huntemann M."/>
            <person name="Ivanova N."/>
            <person name="Kyrpides N."/>
            <person name="Mikhailova N."/>
            <person name="Palaniappan K."/>
            <person name="Pillay M."/>
            <person name="Reddy T.B.K."/>
            <person name="Shapiro N."/>
            <person name="Stamatis D."/>
            <person name="Varghese N."/>
            <person name="Woyke T."/>
            <person name="Boden R."/>
            <person name="Freyermuth S.K."/>
            <person name="Kerfeld C.A."/>
        </authorList>
    </citation>
    <scope>NUCLEOTIDE SEQUENCE [LARGE SCALE GENOMIC DNA]</scope>
    <source>
        <strain evidence="4 5">JR-2</strain>
    </source>
</reference>
<keyword evidence="5" id="KW-1185">Reference proteome</keyword>
<evidence type="ECO:0000313" key="4">
    <source>
        <dbReference type="EMBL" id="QAB14909.1"/>
    </source>
</evidence>
<gene>
    <name evidence="4" type="ORF">EPV75_04080</name>
</gene>
<feature type="domain" description="Cupin type-2" evidence="3">
    <location>
        <begin position="74"/>
        <end position="142"/>
    </location>
</feature>
<dbReference type="PANTHER" id="PTHR43698:SF1">
    <property type="entry name" value="BLL4564 PROTEIN"/>
    <property type="match status" value="1"/>
</dbReference>
<dbReference type="RefSeq" id="WP_128384551.1">
    <property type="nucleotide sequence ID" value="NZ_CP035033.1"/>
</dbReference>
<dbReference type="InterPro" id="IPR003779">
    <property type="entry name" value="CMD-like"/>
</dbReference>
<evidence type="ECO:0000313" key="5">
    <source>
        <dbReference type="Proteomes" id="UP000285478"/>
    </source>
</evidence>
<feature type="domain" description="Carboxymuconolactone decarboxylase-like" evidence="2">
    <location>
        <begin position="177"/>
        <end position="238"/>
    </location>
</feature>
<dbReference type="Pfam" id="PF07883">
    <property type="entry name" value="Cupin_2"/>
    <property type="match status" value="1"/>
</dbReference>
<protein>
    <submittedName>
        <fullName evidence="4">Cupin domain-containing protein</fullName>
    </submittedName>
</protein>
<feature type="signal peptide" evidence="1">
    <location>
        <begin position="1"/>
        <end position="24"/>
    </location>
</feature>
<feature type="domain" description="Carboxymuconolactone decarboxylase-like" evidence="2">
    <location>
        <begin position="295"/>
        <end position="364"/>
    </location>
</feature>
<dbReference type="InterPro" id="IPR047263">
    <property type="entry name" value="HNL-like_cupin"/>
</dbReference>
<evidence type="ECO:0000259" key="2">
    <source>
        <dbReference type="Pfam" id="PF02627"/>
    </source>
</evidence>
<dbReference type="InterPro" id="IPR013096">
    <property type="entry name" value="Cupin_2"/>
</dbReference>
<sequence length="385" mass="41490">MQTRPFFRAFLIALKSSFATLGFAQSDLPQNQAQTLYPLDTQETFNGPDAYFTGDVSVKMLFPNNETAHYSGAYVTFQPGARTAWHQHPAGQHMVVTSGTALTGTRDGQVIAFEKGETVWCPKDIDHWHGATPDAAMTHLVVTGSLDGENVVWKEKVSDADYQLAVAANVSKKLDIQSLTLQQQALVPISALTASGDLTALEAAMQAGLDAGLTVNEIKEIQVHLYAYVGFPRALNGMGTLMKVVEARRTQGIKDPVGDAPGSIPKGQTSREFGEKVQTELVGHPVSGPLFDFSPAMNEFLQAHLFGDLFARGILDHQARELVTVAALANMDGVEPQLNAHIGMASNVGLSRQQLQDVARVLSARVSREAGLRVDNALKAVLAKN</sequence>
<dbReference type="AlphaFoldDB" id="A0A410H1W7"/>
<dbReference type="SUPFAM" id="SSF51182">
    <property type="entry name" value="RmlC-like cupins"/>
    <property type="match status" value="1"/>
</dbReference>
<dbReference type="Pfam" id="PF02627">
    <property type="entry name" value="CMD"/>
    <property type="match status" value="2"/>
</dbReference>
<dbReference type="Gene3D" id="1.20.1290.10">
    <property type="entry name" value="AhpD-like"/>
    <property type="match status" value="1"/>
</dbReference>
<dbReference type="InterPro" id="IPR011051">
    <property type="entry name" value="RmlC_Cupin_sf"/>
</dbReference>
<dbReference type="GO" id="GO:0051920">
    <property type="term" value="F:peroxiredoxin activity"/>
    <property type="evidence" value="ECO:0007669"/>
    <property type="project" value="InterPro"/>
</dbReference>
<evidence type="ECO:0000256" key="1">
    <source>
        <dbReference type="SAM" id="SignalP"/>
    </source>
</evidence>
<dbReference type="CDD" id="cd02233">
    <property type="entry name" value="cupin_HNL-like"/>
    <property type="match status" value="1"/>
</dbReference>
<dbReference type="InterPro" id="IPR029032">
    <property type="entry name" value="AhpD-like"/>
</dbReference>
<feature type="chain" id="PRO_5019240476" evidence="1">
    <location>
        <begin position="25"/>
        <end position="385"/>
    </location>
</feature>